<dbReference type="Proteomes" id="UP000195602">
    <property type="component" value="Unassembled WGS sequence"/>
</dbReference>
<dbReference type="KEGG" id="clus:A9F13_13g00869"/>
<proteinExistence type="predicted"/>
<protein>
    <submittedName>
        <fullName evidence="1">Uncharacterized protein</fullName>
    </submittedName>
</protein>
<reference evidence="1 2" key="1">
    <citation type="submission" date="2017-04" db="EMBL/GenBank/DDBJ databases">
        <title>Draft genome of the yeast Clavispora lusitaniae type strain CBS 6936.</title>
        <authorList>
            <person name="Durrens P."/>
            <person name="Klopp C."/>
            <person name="Biteau N."/>
            <person name="Fitton-Ouhabi V."/>
            <person name="Dementhon K."/>
            <person name="Accoceberry I."/>
            <person name="Sherman D.J."/>
            <person name="Noel T."/>
        </authorList>
    </citation>
    <scope>NUCLEOTIDE SEQUENCE [LARGE SCALE GENOMIC DNA]</scope>
    <source>
        <strain evidence="1 2">CBS 6936</strain>
    </source>
</reference>
<accession>A0AA91PX70</accession>
<organism evidence="1 2">
    <name type="scientific">Clavispora lusitaniae</name>
    <name type="common">Candida lusitaniae</name>
    <dbReference type="NCBI Taxonomy" id="36911"/>
    <lineage>
        <taxon>Eukaryota</taxon>
        <taxon>Fungi</taxon>
        <taxon>Dikarya</taxon>
        <taxon>Ascomycota</taxon>
        <taxon>Saccharomycotina</taxon>
        <taxon>Pichiomycetes</taxon>
        <taxon>Metschnikowiaceae</taxon>
        <taxon>Clavispora</taxon>
    </lineage>
</organism>
<name>A0AA91PX70_CLALS</name>
<sequence>MFFNISAPPLTNARPFRRRSCSRDDYSCKQETPVLVIQNTRDSQEALEKFTLSNNSSLHLVVRESQQDCDDELLALYNLSKKCRLGTFLLRSVSITYHAHNNDDSHNPIRLMTIVNLLNQLDWNSCSLVRVDLHINYLHEDPRLKLIEDLPVIITVHGKTLLSKDVSEDAKLSSIAQSYPYLEGSL</sequence>
<dbReference type="AlphaFoldDB" id="A0AA91PX70"/>
<evidence type="ECO:0000313" key="1">
    <source>
        <dbReference type="EMBL" id="OVF07386.1"/>
    </source>
</evidence>
<comment type="caution">
    <text evidence="1">The sequence shown here is derived from an EMBL/GenBank/DDBJ whole genome shotgun (WGS) entry which is preliminary data.</text>
</comment>
<dbReference type="EMBL" id="LYUB02000013">
    <property type="protein sequence ID" value="OVF07386.1"/>
    <property type="molecule type" value="Genomic_DNA"/>
</dbReference>
<gene>
    <name evidence="1" type="ORF">A9F13_13g00869</name>
</gene>
<evidence type="ECO:0000313" key="2">
    <source>
        <dbReference type="Proteomes" id="UP000195602"/>
    </source>
</evidence>